<dbReference type="EMBL" id="BOMG01000115">
    <property type="protein sequence ID" value="GID60867.1"/>
    <property type="molecule type" value="Genomic_DNA"/>
</dbReference>
<organism evidence="2 3">
    <name type="scientific">Actinoplanes couchii</name>
    <dbReference type="NCBI Taxonomy" id="403638"/>
    <lineage>
        <taxon>Bacteria</taxon>
        <taxon>Bacillati</taxon>
        <taxon>Actinomycetota</taxon>
        <taxon>Actinomycetes</taxon>
        <taxon>Micromonosporales</taxon>
        <taxon>Micromonosporaceae</taxon>
        <taxon>Actinoplanes</taxon>
    </lineage>
</organism>
<accession>A0ABQ3XQT3</accession>
<sequence length="72" mass="8462">MSRGPSVTGRDLLHTTGFFLVTVFYLLEVVEKGGWRLWMGAIGAVFWLLILVSEVRDYLRRDRDHRQFKDHP</sequence>
<keyword evidence="3" id="KW-1185">Reference proteome</keyword>
<evidence type="ECO:0000313" key="3">
    <source>
        <dbReference type="Proteomes" id="UP000612282"/>
    </source>
</evidence>
<feature type="transmembrane region" description="Helical" evidence="1">
    <location>
        <begin position="12"/>
        <end position="29"/>
    </location>
</feature>
<comment type="caution">
    <text evidence="2">The sequence shown here is derived from an EMBL/GenBank/DDBJ whole genome shotgun (WGS) entry which is preliminary data.</text>
</comment>
<gene>
    <name evidence="2" type="ORF">Aco03nite_092710</name>
</gene>
<keyword evidence="1" id="KW-1133">Transmembrane helix</keyword>
<proteinExistence type="predicted"/>
<feature type="transmembrane region" description="Helical" evidence="1">
    <location>
        <begin position="35"/>
        <end position="53"/>
    </location>
</feature>
<name>A0ABQ3XQT3_9ACTN</name>
<evidence type="ECO:0000313" key="2">
    <source>
        <dbReference type="EMBL" id="GID60867.1"/>
    </source>
</evidence>
<dbReference type="RefSeq" id="WP_203808282.1">
    <property type="nucleotide sequence ID" value="NZ_BAAAQE010000049.1"/>
</dbReference>
<evidence type="ECO:0000256" key="1">
    <source>
        <dbReference type="SAM" id="Phobius"/>
    </source>
</evidence>
<protein>
    <submittedName>
        <fullName evidence="2">Uncharacterized protein</fullName>
    </submittedName>
</protein>
<keyword evidence="1" id="KW-0472">Membrane</keyword>
<keyword evidence="1" id="KW-0812">Transmembrane</keyword>
<reference evidence="2 3" key="1">
    <citation type="submission" date="2021-01" db="EMBL/GenBank/DDBJ databases">
        <title>Whole genome shotgun sequence of Actinoplanes couchii NBRC 106145.</title>
        <authorList>
            <person name="Komaki H."/>
            <person name="Tamura T."/>
        </authorList>
    </citation>
    <scope>NUCLEOTIDE SEQUENCE [LARGE SCALE GENOMIC DNA]</scope>
    <source>
        <strain evidence="2 3">NBRC 106145</strain>
    </source>
</reference>
<dbReference type="Proteomes" id="UP000612282">
    <property type="component" value="Unassembled WGS sequence"/>
</dbReference>